<dbReference type="STRING" id="39060.SAMN05660706_10561"/>
<keyword evidence="1" id="KW-0175">Coiled coil</keyword>
<proteinExistence type="predicted"/>
<evidence type="ECO:0008006" key="4">
    <source>
        <dbReference type="Google" id="ProtNLM"/>
    </source>
</evidence>
<accession>A0A1I6D466</accession>
<sequence length="106" mass="12909">MEPWKREKHLNRKKKRKSYWKCCGEKKISEIASEYEVHPTQLHRWKAEAIENLPSLFTRGANEMEKMRKQYEAEKEELTKQIGQLTIEVNWLKKKSAEINHRRRKT</sequence>
<feature type="coiled-coil region" evidence="1">
    <location>
        <begin position="61"/>
        <end position="95"/>
    </location>
</feature>
<dbReference type="AlphaFoldDB" id="A0A1I6D466"/>
<protein>
    <recommendedName>
        <fullName evidence="4">Transposase</fullName>
    </recommendedName>
</protein>
<reference evidence="3" key="1">
    <citation type="submission" date="2016-10" db="EMBL/GenBank/DDBJ databases">
        <authorList>
            <person name="Varghese N."/>
            <person name="Submissions S."/>
        </authorList>
    </citation>
    <scope>NUCLEOTIDE SEQUENCE [LARGE SCALE GENOMIC DNA]</scope>
    <source>
        <strain evidence="3">DSM 3669</strain>
    </source>
</reference>
<evidence type="ECO:0000313" key="3">
    <source>
        <dbReference type="Proteomes" id="UP000199584"/>
    </source>
</evidence>
<dbReference type="Proteomes" id="UP000199584">
    <property type="component" value="Unassembled WGS sequence"/>
</dbReference>
<evidence type="ECO:0000313" key="2">
    <source>
        <dbReference type="EMBL" id="SFR00276.1"/>
    </source>
</evidence>
<dbReference type="InterPro" id="IPR009057">
    <property type="entry name" value="Homeodomain-like_sf"/>
</dbReference>
<dbReference type="EMBL" id="FOYM01000005">
    <property type="protein sequence ID" value="SFR00276.1"/>
    <property type="molecule type" value="Genomic_DNA"/>
</dbReference>
<name>A0A1I6D466_9FIRM</name>
<dbReference type="SUPFAM" id="SSF46689">
    <property type="entry name" value="Homeodomain-like"/>
    <property type="match status" value="1"/>
</dbReference>
<evidence type="ECO:0000256" key="1">
    <source>
        <dbReference type="SAM" id="Coils"/>
    </source>
</evidence>
<keyword evidence="3" id="KW-1185">Reference proteome</keyword>
<organism evidence="2 3">
    <name type="scientific">Desulfoscipio geothermicus DSM 3669</name>
    <dbReference type="NCBI Taxonomy" id="1121426"/>
    <lineage>
        <taxon>Bacteria</taxon>
        <taxon>Bacillati</taxon>
        <taxon>Bacillota</taxon>
        <taxon>Clostridia</taxon>
        <taxon>Eubacteriales</taxon>
        <taxon>Desulfallaceae</taxon>
        <taxon>Desulfoscipio</taxon>
    </lineage>
</organism>
<gene>
    <name evidence="2" type="ORF">SAMN05660706_10561</name>
</gene>